<dbReference type="Proteomes" id="UP000001542">
    <property type="component" value="Unassembled WGS sequence"/>
</dbReference>
<name>A2E3M8_TRIV3</name>
<protein>
    <recommendedName>
        <fullName evidence="3">Thioredoxin</fullName>
    </recommendedName>
</protein>
<evidence type="ECO:0000313" key="2">
    <source>
        <dbReference type="Proteomes" id="UP000001542"/>
    </source>
</evidence>
<dbReference type="EMBL" id="DS113296">
    <property type="protein sequence ID" value="EAY12794.1"/>
    <property type="molecule type" value="Genomic_DNA"/>
</dbReference>
<evidence type="ECO:0000313" key="1">
    <source>
        <dbReference type="EMBL" id="EAY12794.1"/>
    </source>
</evidence>
<dbReference type="SMR" id="A2E3M8"/>
<proteinExistence type="predicted"/>
<keyword evidence="2" id="KW-1185">Reference proteome</keyword>
<dbReference type="SUPFAM" id="SSF52833">
    <property type="entry name" value="Thioredoxin-like"/>
    <property type="match status" value="1"/>
</dbReference>
<dbReference type="VEuPathDB" id="TrichDB:TVAG_401200"/>
<reference evidence="1" key="1">
    <citation type="submission" date="2006-10" db="EMBL/GenBank/DDBJ databases">
        <authorList>
            <person name="Amadeo P."/>
            <person name="Zhao Q."/>
            <person name="Wortman J."/>
            <person name="Fraser-Liggett C."/>
            <person name="Carlton J."/>
        </authorList>
    </citation>
    <scope>NUCLEOTIDE SEQUENCE</scope>
    <source>
        <strain evidence="1">G3</strain>
    </source>
</reference>
<dbReference type="Gene3D" id="3.40.30.10">
    <property type="entry name" value="Glutaredoxin"/>
    <property type="match status" value="1"/>
</dbReference>
<organism evidence="1 2">
    <name type="scientific">Trichomonas vaginalis (strain ATCC PRA-98 / G3)</name>
    <dbReference type="NCBI Taxonomy" id="412133"/>
    <lineage>
        <taxon>Eukaryota</taxon>
        <taxon>Metamonada</taxon>
        <taxon>Parabasalia</taxon>
        <taxon>Trichomonadida</taxon>
        <taxon>Trichomonadidae</taxon>
        <taxon>Trichomonas</taxon>
    </lineage>
</organism>
<sequence>MSTIEAPPSLYGYVRKITEPEFERLEERGEKFVVMFGSAFCSKCRNMRESYFDAAMALGRQGSKISFSYWDITEMTPSFSRDKDIYILINEQHRI</sequence>
<dbReference type="InParanoid" id="A2E3M8"/>
<gene>
    <name evidence="1" type="ORF">TVAG_401200</name>
</gene>
<accession>A2E3M8</accession>
<evidence type="ECO:0008006" key="3">
    <source>
        <dbReference type="Google" id="ProtNLM"/>
    </source>
</evidence>
<dbReference type="RefSeq" id="XP_001325017.1">
    <property type="nucleotide sequence ID" value="XM_001324982.1"/>
</dbReference>
<reference evidence="1" key="2">
    <citation type="journal article" date="2007" name="Science">
        <title>Draft genome sequence of the sexually transmitted pathogen Trichomonas vaginalis.</title>
        <authorList>
            <person name="Carlton J.M."/>
            <person name="Hirt R.P."/>
            <person name="Silva J.C."/>
            <person name="Delcher A.L."/>
            <person name="Schatz M."/>
            <person name="Zhao Q."/>
            <person name="Wortman J.R."/>
            <person name="Bidwell S.L."/>
            <person name="Alsmark U.C.M."/>
            <person name="Besteiro S."/>
            <person name="Sicheritz-Ponten T."/>
            <person name="Noel C.J."/>
            <person name="Dacks J.B."/>
            <person name="Foster P.G."/>
            <person name="Simillion C."/>
            <person name="Van de Peer Y."/>
            <person name="Miranda-Saavedra D."/>
            <person name="Barton G.J."/>
            <person name="Westrop G.D."/>
            <person name="Mueller S."/>
            <person name="Dessi D."/>
            <person name="Fiori P.L."/>
            <person name="Ren Q."/>
            <person name="Paulsen I."/>
            <person name="Zhang H."/>
            <person name="Bastida-Corcuera F.D."/>
            <person name="Simoes-Barbosa A."/>
            <person name="Brown M.T."/>
            <person name="Hayes R.D."/>
            <person name="Mukherjee M."/>
            <person name="Okumura C.Y."/>
            <person name="Schneider R."/>
            <person name="Smith A.J."/>
            <person name="Vanacova S."/>
            <person name="Villalvazo M."/>
            <person name="Haas B.J."/>
            <person name="Pertea M."/>
            <person name="Feldblyum T.V."/>
            <person name="Utterback T.R."/>
            <person name="Shu C.L."/>
            <person name="Osoegawa K."/>
            <person name="de Jong P.J."/>
            <person name="Hrdy I."/>
            <person name="Horvathova L."/>
            <person name="Zubacova Z."/>
            <person name="Dolezal P."/>
            <person name="Malik S.B."/>
            <person name="Logsdon J.M. Jr."/>
            <person name="Henze K."/>
            <person name="Gupta A."/>
            <person name="Wang C.C."/>
            <person name="Dunne R.L."/>
            <person name="Upcroft J.A."/>
            <person name="Upcroft P."/>
            <person name="White O."/>
            <person name="Salzberg S.L."/>
            <person name="Tang P."/>
            <person name="Chiu C.-H."/>
            <person name="Lee Y.-S."/>
            <person name="Embley T.M."/>
            <person name="Coombs G.H."/>
            <person name="Mottram J.C."/>
            <person name="Tachezy J."/>
            <person name="Fraser-Liggett C.M."/>
            <person name="Johnson P.J."/>
        </authorList>
    </citation>
    <scope>NUCLEOTIDE SEQUENCE [LARGE SCALE GENOMIC DNA]</scope>
    <source>
        <strain evidence="1">G3</strain>
    </source>
</reference>
<dbReference type="KEGG" id="tva:4770762"/>
<dbReference type="AlphaFoldDB" id="A2E3M8"/>
<dbReference type="InterPro" id="IPR036249">
    <property type="entry name" value="Thioredoxin-like_sf"/>
</dbReference>
<dbReference type="VEuPathDB" id="TrichDB:TVAGG3_0647080"/>